<comment type="caution">
    <text evidence="1">The sequence shown here is derived from an EMBL/GenBank/DDBJ whole genome shotgun (WGS) entry which is preliminary data.</text>
</comment>
<organism evidence="1 2">
    <name type="scientific">Zizania palustris</name>
    <name type="common">Northern wild rice</name>
    <dbReference type="NCBI Taxonomy" id="103762"/>
    <lineage>
        <taxon>Eukaryota</taxon>
        <taxon>Viridiplantae</taxon>
        <taxon>Streptophyta</taxon>
        <taxon>Embryophyta</taxon>
        <taxon>Tracheophyta</taxon>
        <taxon>Spermatophyta</taxon>
        <taxon>Magnoliopsida</taxon>
        <taxon>Liliopsida</taxon>
        <taxon>Poales</taxon>
        <taxon>Poaceae</taxon>
        <taxon>BOP clade</taxon>
        <taxon>Oryzoideae</taxon>
        <taxon>Oryzeae</taxon>
        <taxon>Zizaniinae</taxon>
        <taxon>Zizania</taxon>
    </lineage>
</organism>
<keyword evidence="2" id="KW-1185">Reference proteome</keyword>
<accession>A0A8J5SSE4</accession>
<reference evidence="1" key="1">
    <citation type="journal article" date="2021" name="bioRxiv">
        <title>Whole Genome Assembly and Annotation of Northern Wild Rice, Zizania palustris L., Supports a Whole Genome Duplication in the Zizania Genus.</title>
        <authorList>
            <person name="Haas M."/>
            <person name="Kono T."/>
            <person name="Macchietto M."/>
            <person name="Millas R."/>
            <person name="McGilp L."/>
            <person name="Shao M."/>
            <person name="Duquette J."/>
            <person name="Hirsch C.N."/>
            <person name="Kimball J."/>
        </authorList>
    </citation>
    <scope>NUCLEOTIDE SEQUENCE</scope>
    <source>
        <tissue evidence="1">Fresh leaf tissue</tissue>
    </source>
</reference>
<dbReference type="EMBL" id="JAAALK010000282">
    <property type="protein sequence ID" value="KAG8079430.1"/>
    <property type="molecule type" value="Genomic_DNA"/>
</dbReference>
<protein>
    <submittedName>
        <fullName evidence="1">Uncharacterized protein</fullName>
    </submittedName>
</protein>
<reference evidence="1" key="2">
    <citation type="submission" date="2021-02" db="EMBL/GenBank/DDBJ databases">
        <authorList>
            <person name="Kimball J.A."/>
            <person name="Haas M.W."/>
            <person name="Macchietto M."/>
            <person name="Kono T."/>
            <person name="Duquette J."/>
            <person name="Shao M."/>
        </authorList>
    </citation>
    <scope>NUCLEOTIDE SEQUENCE</scope>
    <source>
        <tissue evidence="1">Fresh leaf tissue</tissue>
    </source>
</reference>
<dbReference type="Proteomes" id="UP000729402">
    <property type="component" value="Unassembled WGS sequence"/>
</dbReference>
<sequence>MSPLGRARTGSPPPLWARRHRAAAFAPVGSPPPPVPSVVRATCCVCAEGVVGAMAGCAIPRLGRLCA</sequence>
<name>A0A8J5SSE4_ZIZPA</name>
<evidence type="ECO:0000313" key="1">
    <source>
        <dbReference type="EMBL" id="KAG8079430.1"/>
    </source>
</evidence>
<proteinExistence type="predicted"/>
<dbReference type="AlphaFoldDB" id="A0A8J5SSE4"/>
<evidence type="ECO:0000313" key="2">
    <source>
        <dbReference type="Proteomes" id="UP000729402"/>
    </source>
</evidence>
<gene>
    <name evidence="1" type="ORF">GUJ93_ZPchr0007g5225</name>
</gene>